<evidence type="ECO:0000256" key="1">
    <source>
        <dbReference type="SAM" id="SignalP"/>
    </source>
</evidence>
<sequence precursor="true">MKSSILKKLIGSLITVVLTSTLCTSVHAVADRRFDIVTFCCPCSPDQHLCQSQFDHLNFTSANGHFLAMGSDVHRSEVNGNGNFLSVYYNTLNSGYGSMTGAAKADDIENNYILPNFTVTGVRPSWVILNELSAGSWPSDANYRAWVRAVVTRLHGYYGHTVIVCSPFPNPGNNSADWQGLANECYIATETYLSGQDINASGNSVSWCQTQYQSSVNSYANVGVPLSKLYLVESFSQTTTGTGRGRSGVSYAGWDNAINARSTAAHNIGFAGFVSFAWEFNQMLVSDTDIIHFEDTYHNKALP</sequence>
<proteinExistence type="predicted"/>
<evidence type="ECO:0000313" key="2">
    <source>
        <dbReference type="EMBL" id="EEF62806.1"/>
    </source>
</evidence>
<gene>
    <name evidence="2" type="ORF">Cflav_PD5441</name>
</gene>
<dbReference type="AlphaFoldDB" id="B9XBC1"/>
<accession>B9XBC1</accession>
<dbReference type="EMBL" id="ABOX02000003">
    <property type="protein sequence ID" value="EEF62806.1"/>
    <property type="molecule type" value="Genomic_DNA"/>
</dbReference>
<feature type="signal peptide" evidence="1">
    <location>
        <begin position="1"/>
        <end position="28"/>
    </location>
</feature>
<dbReference type="RefSeq" id="WP_007413119.1">
    <property type="nucleotide sequence ID" value="NZ_ABOX02000003.1"/>
</dbReference>
<name>B9XBC1_PEDPL</name>
<organism evidence="2 3">
    <name type="scientific">Pedosphaera parvula (strain Ellin514)</name>
    <dbReference type="NCBI Taxonomy" id="320771"/>
    <lineage>
        <taxon>Bacteria</taxon>
        <taxon>Pseudomonadati</taxon>
        <taxon>Verrucomicrobiota</taxon>
        <taxon>Pedosphaerae</taxon>
        <taxon>Pedosphaerales</taxon>
        <taxon>Pedosphaeraceae</taxon>
        <taxon>Pedosphaera</taxon>
    </lineage>
</organism>
<keyword evidence="1" id="KW-0732">Signal</keyword>
<feature type="chain" id="PRO_5002894259" evidence="1">
    <location>
        <begin position="29"/>
        <end position="303"/>
    </location>
</feature>
<evidence type="ECO:0000313" key="3">
    <source>
        <dbReference type="Proteomes" id="UP000003688"/>
    </source>
</evidence>
<comment type="caution">
    <text evidence="2">The sequence shown here is derived from an EMBL/GenBank/DDBJ whole genome shotgun (WGS) entry which is preliminary data.</text>
</comment>
<keyword evidence="3" id="KW-1185">Reference proteome</keyword>
<protein>
    <submittedName>
        <fullName evidence="2">Uncharacterized protein</fullName>
    </submittedName>
</protein>
<reference evidence="2 3" key="1">
    <citation type="journal article" date="2011" name="J. Bacteriol.">
        <title>Genome sequence of 'Pedosphaera parvula' Ellin514, an aerobic Verrucomicrobial isolate from pasture soil.</title>
        <authorList>
            <person name="Kant R."/>
            <person name="van Passel M.W."/>
            <person name="Sangwan P."/>
            <person name="Palva A."/>
            <person name="Lucas S."/>
            <person name="Copeland A."/>
            <person name="Lapidus A."/>
            <person name="Glavina Del Rio T."/>
            <person name="Dalin E."/>
            <person name="Tice H."/>
            <person name="Bruce D."/>
            <person name="Goodwin L."/>
            <person name="Pitluck S."/>
            <person name="Chertkov O."/>
            <person name="Larimer F.W."/>
            <person name="Land M.L."/>
            <person name="Hauser L."/>
            <person name="Brettin T.S."/>
            <person name="Detter J.C."/>
            <person name="Han S."/>
            <person name="de Vos W.M."/>
            <person name="Janssen P.H."/>
            <person name="Smidt H."/>
        </authorList>
    </citation>
    <scope>NUCLEOTIDE SEQUENCE [LARGE SCALE GENOMIC DNA]</scope>
    <source>
        <strain evidence="2 3">Ellin514</strain>
    </source>
</reference>
<dbReference type="Proteomes" id="UP000003688">
    <property type="component" value="Unassembled WGS sequence"/>
</dbReference>